<dbReference type="SUPFAM" id="SSF52821">
    <property type="entry name" value="Rhodanese/Cell cycle control phosphatase"/>
    <property type="match status" value="1"/>
</dbReference>
<dbReference type="Pfam" id="PF00581">
    <property type="entry name" value="Rhodanese"/>
    <property type="match status" value="1"/>
</dbReference>
<dbReference type="Proteomes" id="UP001479436">
    <property type="component" value="Unassembled WGS sequence"/>
</dbReference>
<comment type="caution">
    <text evidence="2">The sequence shown here is derived from an EMBL/GenBank/DDBJ whole genome shotgun (WGS) entry which is preliminary data.</text>
</comment>
<dbReference type="EMBL" id="JASJQH010007073">
    <property type="protein sequence ID" value="KAK9718832.1"/>
    <property type="molecule type" value="Genomic_DNA"/>
</dbReference>
<evidence type="ECO:0000313" key="2">
    <source>
        <dbReference type="EMBL" id="KAK9718832.1"/>
    </source>
</evidence>
<keyword evidence="3" id="KW-1185">Reference proteome</keyword>
<dbReference type="InterPro" id="IPR001763">
    <property type="entry name" value="Rhodanese-like_dom"/>
</dbReference>
<evidence type="ECO:0000259" key="1">
    <source>
        <dbReference type="PROSITE" id="PS50206"/>
    </source>
</evidence>
<evidence type="ECO:0000313" key="3">
    <source>
        <dbReference type="Proteomes" id="UP001479436"/>
    </source>
</evidence>
<dbReference type="CDD" id="cd00158">
    <property type="entry name" value="RHOD"/>
    <property type="match status" value="1"/>
</dbReference>
<reference evidence="2 3" key="1">
    <citation type="submission" date="2023-04" db="EMBL/GenBank/DDBJ databases">
        <title>Genome of Basidiobolus ranarum AG-B5.</title>
        <authorList>
            <person name="Stajich J.E."/>
            <person name="Carter-House D."/>
            <person name="Gryganskyi A."/>
        </authorList>
    </citation>
    <scope>NUCLEOTIDE SEQUENCE [LARGE SCALE GENOMIC DNA]</scope>
    <source>
        <strain evidence="2 3">AG-B5</strain>
    </source>
</reference>
<dbReference type="PROSITE" id="PS50206">
    <property type="entry name" value="RHODANESE_3"/>
    <property type="match status" value="1"/>
</dbReference>
<dbReference type="SMART" id="SM00450">
    <property type="entry name" value="RHOD"/>
    <property type="match status" value="1"/>
</dbReference>
<proteinExistence type="predicted"/>
<accession>A0ABR2W3H6</accession>
<dbReference type="InterPro" id="IPR036873">
    <property type="entry name" value="Rhodanese-like_dom_sf"/>
</dbReference>
<sequence>MFSLRVVNKSSYGSIIRTFTKGTFPLQSRFTDLVHSVRDNSQIEEISVPTLRATYNPEKFQLVDVRETFEQEKGIIPEAICLPRGVLEKDIEKKVPDSKEVIVYCASGYRSILAAESLKRMGYQVKSLKGGFNEWKEAEDNANLKH</sequence>
<feature type="domain" description="Rhodanese" evidence="1">
    <location>
        <begin position="56"/>
        <end position="144"/>
    </location>
</feature>
<dbReference type="InterPro" id="IPR050229">
    <property type="entry name" value="GlpE_sulfurtransferase"/>
</dbReference>
<gene>
    <name evidence="2" type="primary">RDL2_1</name>
    <name evidence="2" type="ORF">K7432_005189</name>
</gene>
<organism evidence="2 3">
    <name type="scientific">Basidiobolus ranarum</name>
    <dbReference type="NCBI Taxonomy" id="34480"/>
    <lineage>
        <taxon>Eukaryota</taxon>
        <taxon>Fungi</taxon>
        <taxon>Fungi incertae sedis</taxon>
        <taxon>Zoopagomycota</taxon>
        <taxon>Entomophthoromycotina</taxon>
        <taxon>Basidiobolomycetes</taxon>
        <taxon>Basidiobolales</taxon>
        <taxon>Basidiobolaceae</taxon>
        <taxon>Basidiobolus</taxon>
    </lineage>
</organism>
<dbReference type="PANTHER" id="PTHR43031">
    <property type="entry name" value="FAD-DEPENDENT OXIDOREDUCTASE"/>
    <property type="match status" value="1"/>
</dbReference>
<dbReference type="Gene3D" id="3.40.250.10">
    <property type="entry name" value="Rhodanese-like domain"/>
    <property type="match status" value="1"/>
</dbReference>
<protein>
    <submittedName>
        <fullName evidence="2">Thiosulfate sulfurtransferase rdl2, mitochondrial</fullName>
    </submittedName>
</protein>
<name>A0ABR2W3H6_9FUNG</name>
<dbReference type="PANTHER" id="PTHR43031:SF1">
    <property type="entry name" value="PYRIDINE NUCLEOTIDE-DISULPHIDE OXIDOREDUCTASE"/>
    <property type="match status" value="1"/>
</dbReference>